<dbReference type="Proteomes" id="UP000838821">
    <property type="component" value="Unassembled WGS sequence"/>
</dbReference>
<organism evidence="1 2">
    <name type="scientific">Paenibacillus allorhizoplanae</name>
    <dbReference type="NCBI Taxonomy" id="2905648"/>
    <lineage>
        <taxon>Bacteria</taxon>
        <taxon>Bacillati</taxon>
        <taxon>Bacillota</taxon>
        <taxon>Bacilli</taxon>
        <taxon>Bacillales</taxon>
        <taxon>Paenibacillaceae</taxon>
        <taxon>Paenibacillus</taxon>
    </lineage>
</organism>
<keyword evidence="2" id="KW-1185">Reference proteome</keyword>
<accession>A0ABM9D1L8</accession>
<gene>
    <name evidence="1" type="ORF">PAECIP111891_07105</name>
</gene>
<comment type="caution">
    <text evidence="1">The sequence shown here is derived from an EMBL/GenBank/DDBJ whole genome shotgun (WGS) entry which is preliminary data.</text>
</comment>
<reference evidence="1" key="1">
    <citation type="submission" date="2022-01" db="EMBL/GenBank/DDBJ databases">
        <authorList>
            <person name="Criscuolo A."/>
        </authorList>
    </citation>
    <scope>NUCLEOTIDE SEQUENCE</scope>
    <source>
        <strain evidence="1">CIP111891</strain>
    </source>
</reference>
<name>A0ABM9D1L8_9BACL</name>
<evidence type="ECO:0000313" key="1">
    <source>
        <dbReference type="EMBL" id="CAH1232881.1"/>
    </source>
</evidence>
<protein>
    <submittedName>
        <fullName evidence="1">Uncharacterized protein</fullName>
    </submittedName>
</protein>
<dbReference type="EMBL" id="CAKMMW010000058">
    <property type="protein sequence ID" value="CAH1232881.1"/>
    <property type="molecule type" value="Genomic_DNA"/>
</dbReference>
<sequence>MEIHYRQILDITHDGINYLDSNEQTQKISFIECRKNWVGSFM</sequence>
<evidence type="ECO:0000313" key="2">
    <source>
        <dbReference type="Proteomes" id="UP000838821"/>
    </source>
</evidence>
<proteinExistence type="predicted"/>